<keyword evidence="7" id="KW-0472">Membrane</keyword>
<comment type="similarity">
    <text evidence="5">Belongs to the Rap family.</text>
</comment>
<evidence type="ECO:0000313" key="9">
    <source>
        <dbReference type="EMBL" id="SNR39194.1"/>
    </source>
</evidence>
<keyword evidence="2" id="KW-0963">Cytoplasm</keyword>
<feature type="signal peptide" evidence="8">
    <location>
        <begin position="1"/>
        <end position="21"/>
    </location>
</feature>
<dbReference type="InterPro" id="IPR019734">
    <property type="entry name" value="TPR_rpt"/>
</dbReference>
<feature type="transmembrane region" description="Helical" evidence="7">
    <location>
        <begin position="309"/>
        <end position="328"/>
    </location>
</feature>
<keyword evidence="4 6" id="KW-0802">TPR repeat</keyword>
<evidence type="ECO:0000313" key="10">
    <source>
        <dbReference type="Proteomes" id="UP000198379"/>
    </source>
</evidence>
<keyword evidence="3" id="KW-0677">Repeat</keyword>
<evidence type="ECO:0000256" key="5">
    <source>
        <dbReference type="ARBA" id="ARBA00038253"/>
    </source>
</evidence>
<dbReference type="SMART" id="SM00028">
    <property type="entry name" value="TPR"/>
    <property type="match status" value="3"/>
</dbReference>
<organism evidence="9 10">
    <name type="scientific">Dokdonia pacifica</name>
    <dbReference type="NCBI Taxonomy" id="1627892"/>
    <lineage>
        <taxon>Bacteria</taxon>
        <taxon>Pseudomonadati</taxon>
        <taxon>Bacteroidota</taxon>
        <taxon>Flavobacteriia</taxon>
        <taxon>Flavobacteriales</taxon>
        <taxon>Flavobacteriaceae</taxon>
        <taxon>Dokdonia</taxon>
    </lineage>
</organism>
<feature type="repeat" description="TPR" evidence="6">
    <location>
        <begin position="124"/>
        <end position="157"/>
    </location>
</feature>
<evidence type="ECO:0000256" key="2">
    <source>
        <dbReference type="ARBA" id="ARBA00022490"/>
    </source>
</evidence>
<dbReference type="Gene3D" id="1.25.40.10">
    <property type="entry name" value="Tetratricopeptide repeat domain"/>
    <property type="match status" value="1"/>
</dbReference>
<feature type="chain" id="PRO_5013371433" evidence="8">
    <location>
        <begin position="22"/>
        <end position="362"/>
    </location>
</feature>
<dbReference type="GO" id="GO:0005737">
    <property type="term" value="C:cytoplasm"/>
    <property type="evidence" value="ECO:0007669"/>
    <property type="project" value="UniProtKB-SubCell"/>
</dbReference>
<dbReference type="Proteomes" id="UP000198379">
    <property type="component" value="Unassembled WGS sequence"/>
</dbReference>
<dbReference type="SUPFAM" id="SSF48452">
    <property type="entry name" value="TPR-like"/>
    <property type="match status" value="2"/>
</dbReference>
<evidence type="ECO:0000256" key="1">
    <source>
        <dbReference type="ARBA" id="ARBA00004496"/>
    </source>
</evidence>
<gene>
    <name evidence="9" type="ORF">SAMN06265376_101498</name>
</gene>
<sequence>MNTVYKCILAFMLFTLHASIAQESKVDSLKLLLEEIEYPIEKTNLYNEIAISFYTSQLYNDSAYYYNEKAYQIAKEYSLPDKEGRALFNFGLILTETGETNLAIENYLKALFIFERLKDSQSISVINSSIAALYFTEEKYDKAIVFFNKAIEISTQNKDSLGMAIDYANLGETEYKIEKYIDAKKHLDLAKKIAKKKGLAFPSLNISSGNTLFALQNADSAMIEAEKGLSLAQKENDIKSISEASDLLYRIESSKENYKDALLHYKRFVMYEDSLSVAKDEHVIEMLKLNADIRSKEEAITRMKQKEKYMNIIYVLVAIGIVLLVFLISRQIKVVKMTQEVHDIQTKLVGRELEERSSQNGE</sequence>
<evidence type="ECO:0000256" key="7">
    <source>
        <dbReference type="SAM" id="Phobius"/>
    </source>
</evidence>
<dbReference type="EMBL" id="FZNY01000001">
    <property type="protein sequence ID" value="SNR39194.1"/>
    <property type="molecule type" value="Genomic_DNA"/>
</dbReference>
<keyword evidence="7" id="KW-0812">Transmembrane</keyword>
<dbReference type="AlphaFoldDB" id="A0A238VYK4"/>
<keyword evidence="10" id="KW-1185">Reference proteome</keyword>
<dbReference type="OrthoDB" id="9805474at2"/>
<evidence type="ECO:0000256" key="4">
    <source>
        <dbReference type="ARBA" id="ARBA00022803"/>
    </source>
</evidence>
<dbReference type="RefSeq" id="WP_089369835.1">
    <property type="nucleotide sequence ID" value="NZ_BMEP01000002.1"/>
</dbReference>
<dbReference type="InterPro" id="IPR011990">
    <property type="entry name" value="TPR-like_helical_dom_sf"/>
</dbReference>
<accession>A0A238VYK4</accession>
<keyword evidence="8" id="KW-0732">Signal</keyword>
<dbReference type="Pfam" id="PF13181">
    <property type="entry name" value="TPR_8"/>
    <property type="match status" value="1"/>
</dbReference>
<name>A0A238VYK4_9FLAO</name>
<evidence type="ECO:0000256" key="3">
    <source>
        <dbReference type="ARBA" id="ARBA00022737"/>
    </source>
</evidence>
<evidence type="ECO:0000256" key="8">
    <source>
        <dbReference type="SAM" id="SignalP"/>
    </source>
</evidence>
<keyword evidence="7" id="KW-1133">Transmembrane helix</keyword>
<reference evidence="9 10" key="1">
    <citation type="submission" date="2017-06" db="EMBL/GenBank/DDBJ databases">
        <authorList>
            <person name="Kim H.J."/>
            <person name="Triplett B.A."/>
        </authorList>
    </citation>
    <scope>NUCLEOTIDE SEQUENCE [LARGE SCALE GENOMIC DNA]</scope>
    <source>
        <strain evidence="9 10">DSM 25597</strain>
    </source>
</reference>
<proteinExistence type="inferred from homology"/>
<protein>
    <submittedName>
        <fullName evidence="9">Tetratricopeptide repeat-containing protein</fullName>
    </submittedName>
</protein>
<dbReference type="PROSITE" id="PS50005">
    <property type="entry name" value="TPR"/>
    <property type="match status" value="1"/>
</dbReference>
<comment type="subcellular location">
    <subcellularLocation>
        <location evidence="1">Cytoplasm</location>
    </subcellularLocation>
</comment>
<dbReference type="PANTHER" id="PTHR46630">
    <property type="entry name" value="TETRATRICOPEPTIDE REPEAT PROTEIN 29"/>
    <property type="match status" value="1"/>
</dbReference>
<dbReference type="Pfam" id="PF13424">
    <property type="entry name" value="TPR_12"/>
    <property type="match status" value="1"/>
</dbReference>
<evidence type="ECO:0000256" key="6">
    <source>
        <dbReference type="PROSITE-ProRule" id="PRU00339"/>
    </source>
</evidence>
<dbReference type="PANTHER" id="PTHR46630:SF1">
    <property type="entry name" value="TETRATRICOPEPTIDE REPEAT PROTEIN 29"/>
    <property type="match status" value="1"/>
</dbReference>
<dbReference type="InterPro" id="IPR051476">
    <property type="entry name" value="Bac_ResReg_Asp_Phosphatase"/>
</dbReference>